<proteinExistence type="predicted"/>
<dbReference type="RefSeq" id="WP_064282246.1">
    <property type="nucleotide sequence ID" value="NZ_LWCS01000024.1"/>
</dbReference>
<dbReference type="Pfam" id="PF00440">
    <property type="entry name" value="TetR_N"/>
    <property type="match status" value="1"/>
</dbReference>
<dbReference type="InterPro" id="IPR009057">
    <property type="entry name" value="Homeodomain-like_sf"/>
</dbReference>
<dbReference type="InterPro" id="IPR050109">
    <property type="entry name" value="HTH-type_TetR-like_transc_reg"/>
</dbReference>
<dbReference type="InterPro" id="IPR049445">
    <property type="entry name" value="TetR_SbtR-like_C"/>
</dbReference>
<dbReference type="InterPro" id="IPR001647">
    <property type="entry name" value="HTH_TetR"/>
</dbReference>
<evidence type="ECO:0000313" key="6">
    <source>
        <dbReference type="EMBL" id="OAN37814.1"/>
    </source>
</evidence>
<name>A0A178LUE4_MYCIR</name>
<feature type="domain" description="HTH tetR-type" evidence="5">
    <location>
        <begin position="15"/>
        <end position="74"/>
    </location>
</feature>
<protein>
    <recommendedName>
        <fullName evidence="5">HTH tetR-type domain-containing protein</fullName>
    </recommendedName>
</protein>
<evidence type="ECO:0000259" key="5">
    <source>
        <dbReference type="PROSITE" id="PS50977"/>
    </source>
</evidence>
<dbReference type="PANTHER" id="PTHR30055:SF234">
    <property type="entry name" value="HTH-TYPE TRANSCRIPTIONAL REGULATOR BETI"/>
    <property type="match status" value="1"/>
</dbReference>
<evidence type="ECO:0000256" key="4">
    <source>
        <dbReference type="PROSITE-ProRule" id="PRU00335"/>
    </source>
</evidence>
<dbReference type="Proteomes" id="UP000078396">
    <property type="component" value="Unassembled WGS sequence"/>
</dbReference>
<dbReference type="SUPFAM" id="SSF46689">
    <property type="entry name" value="Homeodomain-like"/>
    <property type="match status" value="1"/>
</dbReference>
<keyword evidence="1" id="KW-0805">Transcription regulation</keyword>
<keyword evidence="3" id="KW-0804">Transcription</keyword>
<dbReference type="Gene3D" id="1.10.357.10">
    <property type="entry name" value="Tetracycline Repressor, domain 2"/>
    <property type="match status" value="1"/>
</dbReference>
<feature type="DNA-binding region" description="H-T-H motif" evidence="4">
    <location>
        <begin position="37"/>
        <end position="56"/>
    </location>
</feature>
<dbReference type="GO" id="GO:0000976">
    <property type="term" value="F:transcription cis-regulatory region binding"/>
    <property type="evidence" value="ECO:0007669"/>
    <property type="project" value="TreeGrafter"/>
</dbReference>
<gene>
    <name evidence="6" type="ORF">A4X20_20810</name>
</gene>
<evidence type="ECO:0000313" key="7">
    <source>
        <dbReference type="Proteomes" id="UP000078396"/>
    </source>
</evidence>
<comment type="caution">
    <text evidence="6">The sequence shown here is derived from an EMBL/GenBank/DDBJ whole genome shotgun (WGS) entry which is preliminary data.</text>
</comment>
<evidence type="ECO:0000256" key="3">
    <source>
        <dbReference type="ARBA" id="ARBA00023163"/>
    </source>
</evidence>
<dbReference type="PRINTS" id="PR00455">
    <property type="entry name" value="HTHTETR"/>
</dbReference>
<dbReference type="InterPro" id="IPR036271">
    <property type="entry name" value="Tet_transcr_reg_TetR-rel_C_sf"/>
</dbReference>
<evidence type="ECO:0000256" key="1">
    <source>
        <dbReference type="ARBA" id="ARBA00023015"/>
    </source>
</evidence>
<dbReference type="PANTHER" id="PTHR30055">
    <property type="entry name" value="HTH-TYPE TRANSCRIPTIONAL REGULATOR RUTR"/>
    <property type="match status" value="1"/>
</dbReference>
<dbReference type="SUPFAM" id="SSF48498">
    <property type="entry name" value="Tetracyclin repressor-like, C-terminal domain"/>
    <property type="match status" value="1"/>
</dbReference>
<accession>A0A178LUE4</accession>
<evidence type="ECO:0000256" key="2">
    <source>
        <dbReference type="ARBA" id="ARBA00023125"/>
    </source>
</evidence>
<reference evidence="6 7" key="1">
    <citation type="submission" date="2016-04" db="EMBL/GenBank/DDBJ databases">
        <title>Draft Genome Sequences of Staphylococcus capitis Strain H36, S. capitis Strain H65, S. cohnii Strain H62, S. hominis Strain H69, Mycobacterium iranicum Strain H39, Plantibacter sp. Strain H53, Pseudomonas oryzihabitans Strain H72, and Microbacterium sp. Strain H83, isolated from residential settings.</title>
        <authorList>
            <person name="Lymperopoulou D."/>
            <person name="Adams R.I."/>
            <person name="Lindow S."/>
            <person name="Coil D.A."/>
            <person name="Jospin G."/>
            <person name="Eisen J.A."/>
        </authorList>
    </citation>
    <scope>NUCLEOTIDE SEQUENCE [LARGE SCALE GENOMIC DNA]</scope>
    <source>
        <strain evidence="6 7">H39</strain>
    </source>
</reference>
<sequence>MNTTAAARPRRADAARNRDRLLRSAHQAFTEHGVNASLDDVARAAGVGPGTLYRHFPSRDALVLAVIDEGLTDLCRLGTQLLDADDPLGVLGEWLQAYIEQGAIFTGLAATLASPPHPDDDLDNTCLLARNAGAALVTRAVSKGVVRADLSTQDVMDMAAAIMWVGDQPDRDAAQRERLLRVLIDGLRAAGP</sequence>
<dbReference type="EMBL" id="LWCS01000024">
    <property type="protein sequence ID" value="OAN37814.1"/>
    <property type="molecule type" value="Genomic_DNA"/>
</dbReference>
<dbReference type="PROSITE" id="PS50977">
    <property type="entry name" value="HTH_TETR_2"/>
    <property type="match status" value="1"/>
</dbReference>
<dbReference type="AlphaFoldDB" id="A0A178LUE4"/>
<organism evidence="6 7">
    <name type="scientific">Mycolicibacterium iranicum</name>
    <name type="common">Mycobacterium iranicum</name>
    <dbReference type="NCBI Taxonomy" id="912594"/>
    <lineage>
        <taxon>Bacteria</taxon>
        <taxon>Bacillati</taxon>
        <taxon>Actinomycetota</taxon>
        <taxon>Actinomycetes</taxon>
        <taxon>Mycobacteriales</taxon>
        <taxon>Mycobacteriaceae</taxon>
        <taxon>Mycolicibacterium</taxon>
    </lineage>
</organism>
<keyword evidence="2 4" id="KW-0238">DNA-binding</keyword>
<dbReference type="GO" id="GO:0003700">
    <property type="term" value="F:DNA-binding transcription factor activity"/>
    <property type="evidence" value="ECO:0007669"/>
    <property type="project" value="TreeGrafter"/>
</dbReference>
<dbReference type="Pfam" id="PF21597">
    <property type="entry name" value="TetR_C_43"/>
    <property type="match status" value="1"/>
</dbReference>